<name>A0ABP1AEM7_9BRYO</name>
<dbReference type="EMBL" id="OZ023712">
    <property type="protein sequence ID" value="CAK9860991.1"/>
    <property type="molecule type" value="Genomic_DNA"/>
</dbReference>
<evidence type="ECO:0000259" key="10">
    <source>
        <dbReference type="PROSITE" id="PS51745"/>
    </source>
</evidence>
<keyword evidence="5 7" id="KW-0539">Nucleus</keyword>
<keyword evidence="12" id="KW-1185">Reference proteome</keyword>
<evidence type="ECO:0000256" key="3">
    <source>
        <dbReference type="ARBA" id="ARBA00023125"/>
    </source>
</evidence>
<dbReference type="PROSITE" id="PS51745">
    <property type="entry name" value="PB1"/>
    <property type="match status" value="1"/>
</dbReference>
<dbReference type="SUPFAM" id="SSF54277">
    <property type="entry name" value="CAD &amp; PB1 domains"/>
    <property type="match status" value="1"/>
</dbReference>
<dbReference type="InterPro" id="IPR033389">
    <property type="entry name" value="AUX/IAA_dom"/>
</dbReference>
<keyword evidence="4 7" id="KW-0804">Transcription</keyword>
<evidence type="ECO:0000259" key="9">
    <source>
        <dbReference type="PROSITE" id="PS50863"/>
    </source>
</evidence>
<dbReference type="Gene3D" id="2.40.330.10">
    <property type="entry name" value="DNA-binding pseudobarrel domain"/>
    <property type="match status" value="1"/>
</dbReference>
<evidence type="ECO:0000256" key="4">
    <source>
        <dbReference type="ARBA" id="ARBA00023163"/>
    </source>
</evidence>
<evidence type="ECO:0000256" key="5">
    <source>
        <dbReference type="ARBA" id="ARBA00023242"/>
    </source>
</evidence>
<feature type="compositionally biased region" description="Low complexity" evidence="8">
    <location>
        <begin position="669"/>
        <end position="679"/>
    </location>
</feature>
<dbReference type="SUPFAM" id="SSF101936">
    <property type="entry name" value="DNA-binding pseudobarrel domain"/>
    <property type="match status" value="1"/>
</dbReference>
<feature type="region of interest" description="Disordered" evidence="8">
    <location>
        <begin position="662"/>
        <end position="690"/>
    </location>
</feature>
<proteinExistence type="inferred from homology"/>
<dbReference type="Gene3D" id="2.30.30.1040">
    <property type="match status" value="1"/>
</dbReference>
<evidence type="ECO:0000256" key="7">
    <source>
        <dbReference type="RuleBase" id="RU004561"/>
    </source>
</evidence>
<dbReference type="InterPro" id="IPR003340">
    <property type="entry name" value="B3_DNA-bd"/>
</dbReference>
<gene>
    <name evidence="11" type="ORF">CSSPJE1EN2_LOCUS3986</name>
</gene>
<evidence type="ECO:0000256" key="2">
    <source>
        <dbReference type="ARBA" id="ARBA00023015"/>
    </source>
</evidence>
<feature type="region of interest" description="Disordered" evidence="8">
    <location>
        <begin position="841"/>
        <end position="878"/>
    </location>
</feature>
<dbReference type="PANTHER" id="PTHR31384">
    <property type="entry name" value="AUXIN RESPONSE FACTOR 4-RELATED"/>
    <property type="match status" value="1"/>
</dbReference>
<sequence length="878" mass="97848">MRLSASNYSPPPSNMDQERRCLNSELWHACAGPLVSLPPVASPVVYFPQGHTEQVTASTQKELEGHIPNYPNLPSRLICLLDNVTLHADLETDEVYAQMTLIPLHTSQQKDPLLSQDYPKPNKQPTDYFCKTLTASDTSTHGGFSVPRRAAEKVFPPLDYSQQPPAQELVARDLHDQEWHFRHIYRGQPRRHLLTTGWSVFVSAKRLQAGDSVLFIRDDKGQLLLGIRRVHRQQTIMPSSVLSSDSMHIGVLAAANHAAATNSRFTIFYNPRQSPSEFVIPVAKYHKAINTQVNVGMRFRMVFETEESSVRRYMGTITGIGDLDPIRWPKSDWRSLKVGWDESSAGERQQRVSVWDIEPLTTPFLLCPPPPALRSKRTRDEDIDSLLKKSQMWVDGSDSLGALNFRNLAMDSPWMRAAPQQRLESSSVASQQNEFYRHGIAPPASLQEIRTGDSAAKQLHQLSSQPLQFHHQQPHTQQQQNQHSMHQMVDAPGPLLELSFSGPQAQMDLGCPMRPTTSYCESDLQMGASFSLQGMLGRSQTSSPISENNQFFNILRPSQSAMQTPIHGMNVMVQDPQVSSPWFSTMQNQNQSDPQQPMVTSRLSQVDTSPSSQMTGPFTHPQHSSEVNVQAGLAELPPLPFRDNDQDADQLQADRSRLLFGFPIDQPNAGSSASPLSSRASEKTNKEQQQNIYSGSSNILQGSFCPPATSDPPTMASGVNIATGGLDDGGLYQRSDAWVSMQAAPPLRTFTKVYKLGMPGRSLDIRNFHNYAELRSELARMFNLEGILDAPVNSGWQLVFVDHESDTLLVGDDPWEEFVSCVRSIKILSPSEVSQMNQEKFEMLDAPPMQQQQPSMSNSDQEARCTQTSAPNPQMGGP</sequence>
<dbReference type="Proteomes" id="UP001497522">
    <property type="component" value="Chromosome 11"/>
</dbReference>
<comment type="subcellular location">
    <subcellularLocation>
        <location evidence="7">Nucleus</location>
    </subcellularLocation>
</comment>
<dbReference type="PROSITE" id="PS50863">
    <property type="entry name" value="B3"/>
    <property type="match status" value="1"/>
</dbReference>
<evidence type="ECO:0000256" key="6">
    <source>
        <dbReference type="ARBA" id="ARBA00023294"/>
    </source>
</evidence>
<evidence type="ECO:0000313" key="12">
    <source>
        <dbReference type="Proteomes" id="UP001497522"/>
    </source>
</evidence>
<comment type="similarity">
    <text evidence="1 7">Belongs to the ARF family.</text>
</comment>
<dbReference type="Gene3D" id="3.10.20.90">
    <property type="entry name" value="Phosphatidylinositol 3-kinase Catalytic Subunit, Chain A, domain 1"/>
    <property type="match status" value="1"/>
</dbReference>
<dbReference type="InterPro" id="IPR044835">
    <property type="entry name" value="ARF_plant"/>
</dbReference>
<accession>A0ABP1AEM7</accession>
<evidence type="ECO:0000313" key="11">
    <source>
        <dbReference type="EMBL" id="CAK9860991.1"/>
    </source>
</evidence>
<feature type="domain" description="PB1" evidence="10">
    <location>
        <begin position="748"/>
        <end position="832"/>
    </location>
</feature>
<organism evidence="11 12">
    <name type="scientific">Sphagnum jensenii</name>
    <dbReference type="NCBI Taxonomy" id="128206"/>
    <lineage>
        <taxon>Eukaryota</taxon>
        <taxon>Viridiplantae</taxon>
        <taxon>Streptophyta</taxon>
        <taxon>Embryophyta</taxon>
        <taxon>Bryophyta</taxon>
        <taxon>Sphagnophytina</taxon>
        <taxon>Sphagnopsida</taxon>
        <taxon>Sphagnales</taxon>
        <taxon>Sphagnaceae</taxon>
        <taxon>Sphagnum</taxon>
    </lineage>
</organism>
<evidence type="ECO:0000256" key="1">
    <source>
        <dbReference type="ARBA" id="ARBA00007853"/>
    </source>
</evidence>
<dbReference type="SMART" id="SM01019">
    <property type="entry name" value="B3"/>
    <property type="match status" value="1"/>
</dbReference>
<feature type="region of interest" description="Disordered" evidence="8">
    <location>
        <begin position="467"/>
        <end position="486"/>
    </location>
</feature>
<protein>
    <recommendedName>
        <fullName evidence="7">Auxin response factor</fullName>
    </recommendedName>
</protein>
<dbReference type="InterPro" id="IPR015300">
    <property type="entry name" value="DNA-bd_pseudobarrel_sf"/>
</dbReference>
<dbReference type="InterPro" id="IPR010525">
    <property type="entry name" value="ARF_dom"/>
</dbReference>
<feature type="region of interest" description="Disordered" evidence="8">
    <location>
        <begin position="581"/>
        <end position="625"/>
    </location>
</feature>
<dbReference type="Pfam" id="PF02309">
    <property type="entry name" value="AUX_IAA"/>
    <property type="match status" value="1"/>
</dbReference>
<dbReference type="InterPro" id="IPR053793">
    <property type="entry name" value="PB1-like"/>
</dbReference>
<keyword evidence="2 7" id="KW-0805">Transcription regulation</keyword>
<dbReference type="Pfam" id="PF06507">
    <property type="entry name" value="ARF_AD"/>
    <property type="match status" value="1"/>
</dbReference>
<feature type="domain" description="TF-B3" evidence="9">
    <location>
        <begin position="129"/>
        <end position="231"/>
    </location>
</feature>
<dbReference type="CDD" id="cd10017">
    <property type="entry name" value="B3_DNA"/>
    <property type="match status" value="1"/>
</dbReference>
<keyword evidence="3 7" id="KW-0238">DNA-binding</keyword>
<feature type="compositionally biased region" description="Low complexity" evidence="8">
    <location>
        <begin position="847"/>
        <end position="857"/>
    </location>
</feature>
<reference evidence="11" key="1">
    <citation type="submission" date="2024-03" db="EMBL/GenBank/DDBJ databases">
        <authorList>
            <consortium name="ELIXIR-Norway"/>
            <consortium name="Elixir Norway"/>
        </authorList>
    </citation>
    <scope>NUCLEOTIDE SEQUENCE</scope>
</reference>
<feature type="compositionally biased region" description="Polar residues" evidence="8">
    <location>
        <begin position="858"/>
        <end position="872"/>
    </location>
</feature>
<comment type="function">
    <text evidence="7">Auxin response factors (ARFs) are transcriptional factors that bind specifically to the DNA sequence 5'-TGTCTC-3' found in the auxin-responsive promoter elements (AuxREs).</text>
</comment>
<dbReference type="Pfam" id="PF02362">
    <property type="entry name" value="B3"/>
    <property type="match status" value="1"/>
</dbReference>
<dbReference type="PANTHER" id="PTHR31384:SF115">
    <property type="entry name" value="AUXIN RESPONSE FACTOR 6"/>
    <property type="match status" value="1"/>
</dbReference>
<keyword evidence="6 7" id="KW-0927">Auxin signaling pathway</keyword>
<comment type="subunit">
    <text evidence="7">Homodimers and heterodimers.</text>
</comment>
<evidence type="ECO:0000256" key="8">
    <source>
        <dbReference type="SAM" id="MobiDB-lite"/>
    </source>
</evidence>